<dbReference type="InterPro" id="IPR013328">
    <property type="entry name" value="6PGD_dom2"/>
</dbReference>
<dbReference type="InterPro" id="IPR006168">
    <property type="entry name" value="G3P_DH_NAD-dep"/>
</dbReference>
<evidence type="ECO:0000256" key="7">
    <source>
        <dbReference type="ARBA" id="ARBA00023098"/>
    </source>
</evidence>
<dbReference type="GO" id="GO:0046168">
    <property type="term" value="P:glycerol-3-phosphate catabolic process"/>
    <property type="evidence" value="ECO:0007669"/>
    <property type="project" value="InterPro"/>
</dbReference>
<dbReference type="PIRSF" id="PIRSF000114">
    <property type="entry name" value="Glycerol-3-P_dh"/>
    <property type="match status" value="1"/>
</dbReference>
<dbReference type="UniPathway" id="UPA00940"/>
<dbReference type="NCBIfam" id="NF000940">
    <property type="entry name" value="PRK00094.1-2"/>
    <property type="match status" value="1"/>
</dbReference>
<feature type="binding site" evidence="14">
    <location>
        <position position="259"/>
    </location>
    <ligand>
        <name>sn-glycerol 3-phosphate</name>
        <dbReference type="ChEBI" id="CHEBI:57597"/>
    </ligand>
</feature>
<sequence>MATTIAVLGAGSWGTVLANLLVENGHKVTLWTHHESQAVELMTTHYNQHYLPDFRLDDRLVVTSDLALALADAQVILFVVPTNAIRSVAESVVPLLAENQKPVIVHAAKGLEKQTELRVSQVLEAVIPADKRQGIVVISGPSHAEDVARRDITTLTAASTDVACAQAVQTLFMNDYFRLYTNTDVLGVEMGAALKNVIAIGAGALHGLGYGDNTKAALLTRGLAEITRLGVKMGADPMTFIGLSGVGDLIVTGTSVHSRNWRAGNALGQGEALPDVLENMGMVVEGVSTTKVAHELAAEQGVDMPITDAIYCVLYQNEPIRTVITDLMRRAGKPEFDFAQDSLQTDQKHV</sequence>
<keyword evidence="2 14" id="KW-0444">Lipid biosynthesis</keyword>
<feature type="binding site" evidence="14">
    <location>
        <position position="13"/>
    </location>
    <ligand>
        <name>NADPH</name>
        <dbReference type="ChEBI" id="CHEBI:57783"/>
    </ligand>
</feature>
<dbReference type="HAMAP" id="MF_00394">
    <property type="entry name" value="NAD_Glyc3P_dehydrog"/>
    <property type="match status" value="1"/>
</dbReference>
<feature type="binding site" evidence="14">
    <location>
        <position position="12"/>
    </location>
    <ligand>
        <name>NADPH</name>
        <dbReference type="ChEBI" id="CHEBI:57783"/>
    </ligand>
</feature>
<evidence type="ECO:0000256" key="13">
    <source>
        <dbReference type="ARBA" id="ARBA00080511"/>
    </source>
</evidence>
<organism evidence="21 22">
    <name type="scientific">Lacticaseibacillus saniviri JCM 17471 = DSM 24301</name>
    <dbReference type="NCBI Taxonomy" id="1293598"/>
    <lineage>
        <taxon>Bacteria</taxon>
        <taxon>Bacillati</taxon>
        <taxon>Bacillota</taxon>
        <taxon>Bacilli</taxon>
        <taxon>Lactobacillales</taxon>
        <taxon>Lactobacillaceae</taxon>
        <taxon>Lacticaseibacillus</taxon>
    </lineage>
</organism>
<comment type="catalytic activity">
    <reaction evidence="14">
        <text>sn-glycerol 3-phosphate + NAD(+) = dihydroxyacetone phosphate + NADH + H(+)</text>
        <dbReference type="Rhea" id="RHEA:11092"/>
        <dbReference type="ChEBI" id="CHEBI:15378"/>
        <dbReference type="ChEBI" id="CHEBI:57540"/>
        <dbReference type="ChEBI" id="CHEBI:57597"/>
        <dbReference type="ChEBI" id="CHEBI:57642"/>
        <dbReference type="ChEBI" id="CHEBI:57945"/>
        <dbReference type="EC" id="1.1.1.94"/>
    </reaction>
</comment>
<evidence type="ECO:0000256" key="17">
    <source>
        <dbReference type="PIRSR" id="PIRSR000114-3"/>
    </source>
</evidence>
<feature type="domain" description="Glycerol-3-phosphate dehydrogenase NAD-dependent N-terminal" evidence="19">
    <location>
        <begin position="5"/>
        <end position="164"/>
    </location>
</feature>
<feature type="binding site" evidence="14">
    <location>
        <position position="140"/>
    </location>
    <ligand>
        <name>sn-glycerol 3-phosphate</name>
        <dbReference type="ChEBI" id="CHEBI:57597"/>
    </ligand>
</feature>
<dbReference type="AlphaFoldDB" id="A0A0R2MT34"/>
<evidence type="ECO:0000256" key="18">
    <source>
        <dbReference type="RuleBase" id="RU000437"/>
    </source>
</evidence>
<feature type="binding site" evidence="14">
    <location>
        <position position="258"/>
    </location>
    <ligand>
        <name>sn-glycerol 3-phosphate</name>
        <dbReference type="ChEBI" id="CHEBI:57597"/>
    </ligand>
</feature>
<dbReference type="NCBIfam" id="NF000942">
    <property type="entry name" value="PRK00094.1-4"/>
    <property type="match status" value="1"/>
</dbReference>
<feature type="binding site" evidence="14">
    <location>
        <position position="285"/>
    </location>
    <ligand>
        <name>NADPH</name>
        <dbReference type="ChEBI" id="CHEBI:57783"/>
    </ligand>
</feature>
<dbReference type="FunFam" id="3.40.50.720:FF:000019">
    <property type="entry name" value="Glycerol-3-phosphate dehydrogenase [NAD(P)+]"/>
    <property type="match status" value="1"/>
</dbReference>
<evidence type="ECO:0000256" key="9">
    <source>
        <dbReference type="ARBA" id="ARBA00023264"/>
    </source>
</evidence>
<dbReference type="GO" id="GO:0046167">
    <property type="term" value="P:glycerol-3-phosphate biosynthetic process"/>
    <property type="evidence" value="ECO:0007669"/>
    <property type="project" value="UniProtKB-UniRule"/>
</dbReference>
<keyword evidence="5 14" id="KW-0560">Oxidoreductase</keyword>
<dbReference type="Gene3D" id="3.40.50.720">
    <property type="entry name" value="NAD(P)-binding Rossmann-like Domain"/>
    <property type="match status" value="1"/>
</dbReference>
<feature type="binding site" evidence="14">
    <location>
        <position position="195"/>
    </location>
    <ligand>
        <name>sn-glycerol 3-phosphate</name>
        <dbReference type="ChEBI" id="CHEBI:57597"/>
    </ligand>
</feature>
<evidence type="ECO:0000256" key="10">
    <source>
        <dbReference type="ARBA" id="ARBA00052716"/>
    </source>
</evidence>
<comment type="function">
    <text evidence="14">Catalyzes the reduction of the glycolytic intermediate dihydroxyacetone phosphate (DHAP) to sn-glycerol 3-phosphate (G3P), the key precursor for phospholipid synthesis.</text>
</comment>
<comment type="caution">
    <text evidence="21">The sequence shown here is derived from an EMBL/GenBank/DDBJ whole genome shotgun (WGS) entry which is preliminary data.</text>
</comment>
<dbReference type="GO" id="GO:0008654">
    <property type="term" value="P:phospholipid biosynthetic process"/>
    <property type="evidence" value="ECO:0007669"/>
    <property type="project" value="UniProtKB-KW"/>
</dbReference>
<evidence type="ECO:0000256" key="16">
    <source>
        <dbReference type="PIRSR" id="PIRSR000114-2"/>
    </source>
</evidence>
<evidence type="ECO:0000256" key="14">
    <source>
        <dbReference type="HAMAP-Rule" id="MF_00394"/>
    </source>
</evidence>
<comment type="subcellular location">
    <subcellularLocation>
        <location evidence="14">Cytoplasm</location>
    </subcellularLocation>
</comment>
<dbReference type="InterPro" id="IPR008927">
    <property type="entry name" value="6-PGluconate_DH-like_C_sf"/>
</dbReference>
<evidence type="ECO:0000256" key="12">
    <source>
        <dbReference type="ARBA" id="ARBA00069372"/>
    </source>
</evidence>
<dbReference type="RefSeq" id="WP_056992854.1">
    <property type="nucleotide sequence ID" value="NZ_JQCE01000032.1"/>
</dbReference>
<dbReference type="InterPro" id="IPR011128">
    <property type="entry name" value="G3P_DH_NAD-dep_N"/>
</dbReference>
<keyword evidence="3 14" id="KW-0547">Nucleotide-binding</keyword>
<comment type="catalytic activity">
    <reaction evidence="10">
        <text>sn-glycerol 3-phosphate + NADP(+) = dihydroxyacetone phosphate + NADPH + H(+)</text>
        <dbReference type="Rhea" id="RHEA:11096"/>
        <dbReference type="ChEBI" id="CHEBI:15378"/>
        <dbReference type="ChEBI" id="CHEBI:57597"/>
        <dbReference type="ChEBI" id="CHEBI:57642"/>
        <dbReference type="ChEBI" id="CHEBI:57783"/>
        <dbReference type="ChEBI" id="CHEBI:58349"/>
        <dbReference type="EC" id="1.1.1.94"/>
    </reaction>
    <physiologicalReaction direction="right-to-left" evidence="10">
        <dbReference type="Rhea" id="RHEA:11098"/>
    </physiologicalReaction>
</comment>
<keyword evidence="6 14" id="KW-0520">NAD</keyword>
<feature type="binding site" evidence="14">
    <location>
        <position position="283"/>
    </location>
    <ligand>
        <name>NADPH</name>
        <dbReference type="ChEBI" id="CHEBI:57783"/>
    </ligand>
</feature>
<accession>A0A0R2MT34</accession>
<dbReference type="Gene3D" id="1.10.1040.10">
    <property type="entry name" value="N-(1-d-carboxylethyl)-l-norvaline Dehydrogenase, domain 2"/>
    <property type="match status" value="1"/>
</dbReference>
<dbReference type="GO" id="GO:0051287">
    <property type="term" value="F:NAD binding"/>
    <property type="evidence" value="ECO:0007669"/>
    <property type="project" value="InterPro"/>
</dbReference>
<evidence type="ECO:0000313" key="21">
    <source>
        <dbReference type="EMBL" id="KRO16744.1"/>
    </source>
</evidence>
<dbReference type="GO" id="GO:0005829">
    <property type="term" value="C:cytosol"/>
    <property type="evidence" value="ECO:0007669"/>
    <property type="project" value="TreeGrafter"/>
</dbReference>
<dbReference type="SUPFAM" id="SSF48179">
    <property type="entry name" value="6-phosphogluconate dehydrogenase C-terminal domain-like"/>
    <property type="match status" value="1"/>
</dbReference>
<dbReference type="SUPFAM" id="SSF51735">
    <property type="entry name" value="NAD(P)-binding Rossmann-fold domains"/>
    <property type="match status" value="1"/>
</dbReference>
<evidence type="ECO:0000256" key="8">
    <source>
        <dbReference type="ARBA" id="ARBA00023209"/>
    </source>
</evidence>
<keyword evidence="8 14" id="KW-0594">Phospholipid biosynthesis</keyword>
<comment type="similarity">
    <text evidence="1 14 18">Belongs to the NAD-dependent glycerol-3-phosphate dehydrogenase family.</text>
</comment>
<feature type="binding site" evidence="14">
    <location>
        <position position="109"/>
    </location>
    <ligand>
        <name>NADPH</name>
        <dbReference type="ChEBI" id="CHEBI:57783"/>
    </ligand>
</feature>
<feature type="binding site" evidence="14">
    <location>
        <position position="144"/>
    </location>
    <ligand>
        <name>NADPH</name>
        <dbReference type="ChEBI" id="CHEBI:57783"/>
    </ligand>
</feature>
<evidence type="ECO:0000256" key="2">
    <source>
        <dbReference type="ARBA" id="ARBA00022516"/>
    </source>
</evidence>
<dbReference type="EMBL" id="JQCE01000032">
    <property type="protein sequence ID" value="KRO16744.1"/>
    <property type="molecule type" value="Genomic_DNA"/>
</dbReference>
<feature type="binding site" evidence="17">
    <location>
        <position position="259"/>
    </location>
    <ligand>
        <name>NAD(+)</name>
        <dbReference type="ChEBI" id="CHEBI:57540"/>
    </ligand>
</feature>
<feature type="binding site" evidence="16">
    <location>
        <begin position="259"/>
        <end position="260"/>
    </location>
    <ligand>
        <name>substrate</name>
    </ligand>
</feature>
<feature type="binding site" evidence="14">
    <location>
        <position position="142"/>
    </location>
    <ligand>
        <name>sn-glycerol 3-phosphate</name>
        <dbReference type="ChEBI" id="CHEBI:57597"/>
    </ligand>
</feature>
<dbReference type="FunFam" id="1.10.1040.10:FF:000001">
    <property type="entry name" value="Glycerol-3-phosphate dehydrogenase [NAD(P)+]"/>
    <property type="match status" value="1"/>
</dbReference>
<protein>
    <recommendedName>
        <fullName evidence="12 14">Glycerol-3-phosphate dehydrogenase [NAD(P)+]</fullName>
        <ecNumber evidence="11 14">1.1.1.94</ecNumber>
    </recommendedName>
    <alternativeName>
        <fullName evidence="14">NAD(P)(+)-dependent glycerol-3-phosphate dehydrogenase</fullName>
    </alternativeName>
    <alternativeName>
        <fullName evidence="13 14">NAD(P)H-dependent dihydroxyacetone-phosphate reductase</fullName>
    </alternativeName>
</protein>
<dbReference type="Pfam" id="PF01210">
    <property type="entry name" value="NAD_Gly3P_dh_N"/>
    <property type="match status" value="1"/>
</dbReference>
<dbReference type="PANTHER" id="PTHR11728:SF1">
    <property type="entry name" value="GLYCEROL-3-PHOSPHATE DEHYDROGENASE [NAD(+)] 2, CHLOROPLASTIC"/>
    <property type="match status" value="1"/>
</dbReference>
<feature type="binding site" evidence="14">
    <location>
        <position position="248"/>
    </location>
    <ligand>
        <name>sn-glycerol 3-phosphate</name>
        <dbReference type="ChEBI" id="CHEBI:57597"/>
    </ligand>
</feature>
<feature type="binding site" evidence="14">
    <location>
        <position position="259"/>
    </location>
    <ligand>
        <name>NADPH</name>
        <dbReference type="ChEBI" id="CHEBI:57783"/>
    </ligand>
</feature>
<evidence type="ECO:0000259" key="19">
    <source>
        <dbReference type="Pfam" id="PF01210"/>
    </source>
</evidence>
<dbReference type="GO" id="GO:0006650">
    <property type="term" value="P:glycerophospholipid metabolic process"/>
    <property type="evidence" value="ECO:0007669"/>
    <property type="project" value="UniProtKB-UniRule"/>
</dbReference>
<proteinExistence type="inferred from homology"/>
<keyword evidence="22" id="KW-1185">Reference proteome</keyword>
<keyword evidence="14" id="KW-0963">Cytoplasm</keyword>
<dbReference type="EC" id="1.1.1.94" evidence="11 14"/>
<dbReference type="PRINTS" id="PR00077">
    <property type="entry name" value="GPDHDRGNASE"/>
</dbReference>
<keyword evidence="7 14" id="KW-0443">Lipid metabolism</keyword>
<dbReference type="InterPro" id="IPR036291">
    <property type="entry name" value="NAD(P)-bd_dom_sf"/>
</dbReference>
<evidence type="ECO:0000259" key="20">
    <source>
        <dbReference type="Pfam" id="PF07479"/>
    </source>
</evidence>
<dbReference type="STRING" id="1293598.IV56_GL000732"/>
<feature type="binding site" evidence="14">
    <location>
        <position position="50"/>
    </location>
    <ligand>
        <name>NADPH</name>
        <dbReference type="ChEBI" id="CHEBI:57783"/>
    </ligand>
</feature>
<gene>
    <name evidence="14" type="primary">gpsA</name>
    <name evidence="21" type="ORF">IV56_GL000732</name>
</gene>
<evidence type="ECO:0000256" key="15">
    <source>
        <dbReference type="PIRSR" id="PIRSR000114-1"/>
    </source>
</evidence>
<feature type="binding site" evidence="14">
    <location>
        <position position="260"/>
    </location>
    <ligand>
        <name>sn-glycerol 3-phosphate</name>
        <dbReference type="ChEBI" id="CHEBI:57597"/>
    </ligand>
</feature>
<dbReference type="NCBIfam" id="NF000941">
    <property type="entry name" value="PRK00094.1-3"/>
    <property type="match status" value="1"/>
</dbReference>
<reference evidence="21 22" key="1">
    <citation type="journal article" date="2015" name="Genome Announc.">
        <title>Expanding the biotechnology potential of lactobacilli through comparative genomics of 213 strains and associated genera.</title>
        <authorList>
            <person name="Sun Z."/>
            <person name="Harris H.M."/>
            <person name="McCann A."/>
            <person name="Guo C."/>
            <person name="Argimon S."/>
            <person name="Zhang W."/>
            <person name="Yang X."/>
            <person name="Jeffery I.B."/>
            <person name="Cooney J.C."/>
            <person name="Kagawa T.F."/>
            <person name="Liu W."/>
            <person name="Song Y."/>
            <person name="Salvetti E."/>
            <person name="Wrobel A."/>
            <person name="Rasinkangas P."/>
            <person name="Parkhill J."/>
            <person name="Rea M.C."/>
            <person name="O'Sullivan O."/>
            <person name="Ritari J."/>
            <person name="Douillard F.P."/>
            <person name="Paul Ross R."/>
            <person name="Yang R."/>
            <person name="Briner A.E."/>
            <person name="Felis G.E."/>
            <person name="de Vos W.M."/>
            <person name="Barrangou R."/>
            <person name="Klaenhammer T.R."/>
            <person name="Caufield P.W."/>
            <person name="Cui Y."/>
            <person name="Zhang H."/>
            <person name="O'Toole P.W."/>
        </authorList>
    </citation>
    <scope>NUCLEOTIDE SEQUENCE [LARGE SCALE GENOMIC DNA]</scope>
    <source>
        <strain evidence="21 22">DSM 24301</strain>
    </source>
</reference>
<feature type="binding site" evidence="17">
    <location>
        <begin position="9"/>
        <end position="14"/>
    </location>
    <ligand>
        <name>NAD(+)</name>
        <dbReference type="ChEBI" id="CHEBI:57540"/>
    </ligand>
</feature>
<evidence type="ECO:0000256" key="1">
    <source>
        <dbReference type="ARBA" id="ARBA00011009"/>
    </source>
</evidence>
<evidence type="ECO:0000256" key="3">
    <source>
        <dbReference type="ARBA" id="ARBA00022741"/>
    </source>
</evidence>
<evidence type="ECO:0000256" key="11">
    <source>
        <dbReference type="ARBA" id="ARBA00066687"/>
    </source>
</evidence>
<dbReference type="Pfam" id="PF07479">
    <property type="entry name" value="NAD_Gly3P_dh_C"/>
    <property type="match status" value="1"/>
</dbReference>
<feature type="binding site" evidence="17">
    <location>
        <position position="144"/>
    </location>
    <ligand>
        <name>NAD(+)</name>
        <dbReference type="ChEBI" id="CHEBI:57540"/>
    </ligand>
</feature>
<feature type="binding site" evidence="14">
    <location>
        <position position="34"/>
    </location>
    <ligand>
        <name>NADPH</name>
        <dbReference type="ChEBI" id="CHEBI:57783"/>
    </ligand>
</feature>
<evidence type="ECO:0000256" key="6">
    <source>
        <dbReference type="ARBA" id="ARBA00023027"/>
    </source>
</evidence>
<dbReference type="PROSITE" id="PS00957">
    <property type="entry name" value="NAD_G3PDH"/>
    <property type="match status" value="1"/>
</dbReference>
<evidence type="ECO:0000256" key="4">
    <source>
        <dbReference type="ARBA" id="ARBA00022857"/>
    </source>
</evidence>
<dbReference type="GO" id="GO:0141153">
    <property type="term" value="F:glycerol-3-phosphate dehydrogenase (NADP+) activity"/>
    <property type="evidence" value="ECO:0007669"/>
    <property type="project" value="RHEA"/>
</dbReference>
<dbReference type="GO" id="GO:0005975">
    <property type="term" value="P:carbohydrate metabolic process"/>
    <property type="evidence" value="ECO:0007669"/>
    <property type="project" value="InterPro"/>
</dbReference>
<keyword evidence="4 14" id="KW-0521">NADP</keyword>
<dbReference type="InterPro" id="IPR006109">
    <property type="entry name" value="G3P_DH_NAD-dep_C"/>
</dbReference>
<dbReference type="GO" id="GO:0141152">
    <property type="term" value="F:glycerol-3-phosphate dehydrogenase (NAD+) activity"/>
    <property type="evidence" value="ECO:0007669"/>
    <property type="project" value="RHEA"/>
</dbReference>
<feature type="binding site" evidence="16">
    <location>
        <position position="109"/>
    </location>
    <ligand>
        <name>substrate</name>
    </ligand>
</feature>
<name>A0A0R2MT34_9LACO</name>
<comment type="pathway">
    <text evidence="14">Membrane lipid metabolism; glycerophospholipid metabolism.</text>
</comment>
<feature type="active site" description="Proton acceptor" evidence="14 15">
    <location>
        <position position="195"/>
    </location>
</feature>
<dbReference type="PANTHER" id="PTHR11728">
    <property type="entry name" value="GLYCEROL-3-PHOSPHATE DEHYDROGENASE"/>
    <property type="match status" value="1"/>
</dbReference>
<keyword evidence="9 14" id="KW-1208">Phospholipid metabolism</keyword>
<dbReference type="PATRIC" id="fig|1293598.4.peg.781"/>
<dbReference type="Proteomes" id="UP000050969">
    <property type="component" value="Unassembled WGS sequence"/>
</dbReference>
<evidence type="ECO:0000313" key="22">
    <source>
        <dbReference type="Proteomes" id="UP000050969"/>
    </source>
</evidence>
<evidence type="ECO:0000256" key="5">
    <source>
        <dbReference type="ARBA" id="ARBA00023002"/>
    </source>
</evidence>
<feature type="binding site" evidence="14">
    <location>
        <position position="109"/>
    </location>
    <ligand>
        <name>sn-glycerol 3-phosphate</name>
        <dbReference type="ChEBI" id="CHEBI:57597"/>
    </ligand>
</feature>
<feature type="binding site" evidence="14">
    <location>
        <position position="33"/>
    </location>
    <ligand>
        <name>NADPH</name>
        <dbReference type="ChEBI" id="CHEBI:57783"/>
    </ligand>
</feature>
<feature type="domain" description="Glycerol-3-phosphate dehydrogenase NAD-dependent C-terminal" evidence="20">
    <location>
        <begin position="184"/>
        <end position="324"/>
    </location>
</feature>